<dbReference type="Pfam" id="PF25323">
    <property type="entry name" value="6TM_PilS"/>
    <property type="match status" value="1"/>
</dbReference>
<dbReference type="NCBIfam" id="TIGR00254">
    <property type="entry name" value="GGDEF"/>
    <property type="match status" value="1"/>
</dbReference>
<comment type="caution">
    <text evidence="3">The sequence shown here is derived from an EMBL/GenBank/DDBJ whole genome shotgun (WGS) entry which is preliminary data.</text>
</comment>
<organism evidence="3">
    <name type="scientific">candidate division WOR-3 bacterium</name>
    <dbReference type="NCBI Taxonomy" id="2052148"/>
    <lineage>
        <taxon>Bacteria</taxon>
        <taxon>Bacteria division WOR-3</taxon>
    </lineage>
</organism>
<evidence type="ECO:0000313" key="3">
    <source>
        <dbReference type="EMBL" id="HFK23840.1"/>
    </source>
</evidence>
<dbReference type="InterPro" id="IPR050469">
    <property type="entry name" value="Diguanylate_Cyclase"/>
</dbReference>
<keyword evidence="1" id="KW-0472">Membrane</keyword>
<dbReference type="InterPro" id="IPR043128">
    <property type="entry name" value="Rev_trsase/Diguanyl_cyclase"/>
</dbReference>
<dbReference type="InterPro" id="IPR029787">
    <property type="entry name" value="Nucleotide_cyclase"/>
</dbReference>
<dbReference type="SUPFAM" id="SSF55073">
    <property type="entry name" value="Nucleotide cyclase"/>
    <property type="match status" value="1"/>
</dbReference>
<evidence type="ECO:0000259" key="2">
    <source>
        <dbReference type="PROSITE" id="PS50887"/>
    </source>
</evidence>
<gene>
    <name evidence="3" type="ORF">ENS15_04230</name>
</gene>
<dbReference type="AlphaFoldDB" id="A0A7C3N730"/>
<dbReference type="GO" id="GO:0052621">
    <property type="term" value="F:diguanylate cyclase activity"/>
    <property type="evidence" value="ECO:0007669"/>
    <property type="project" value="TreeGrafter"/>
</dbReference>
<feature type="domain" description="GGDEF" evidence="2">
    <location>
        <begin position="245"/>
        <end position="379"/>
    </location>
</feature>
<dbReference type="InterPro" id="IPR000160">
    <property type="entry name" value="GGDEF_dom"/>
</dbReference>
<evidence type="ECO:0000256" key="1">
    <source>
        <dbReference type="SAM" id="Phobius"/>
    </source>
</evidence>
<keyword evidence="1" id="KW-1133">Transmembrane helix</keyword>
<keyword evidence="1" id="KW-0812">Transmembrane</keyword>
<feature type="transmembrane region" description="Helical" evidence="1">
    <location>
        <begin position="139"/>
        <end position="156"/>
    </location>
</feature>
<dbReference type="FunFam" id="3.30.70.270:FF:000001">
    <property type="entry name" value="Diguanylate cyclase domain protein"/>
    <property type="match status" value="1"/>
</dbReference>
<feature type="transmembrane region" description="Helical" evidence="1">
    <location>
        <begin position="20"/>
        <end position="42"/>
    </location>
</feature>
<dbReference type="SMART" id="SM00267">
    <property type="entry name" value="GGDEF"/>
    <property type="match status" value="1"/>
</dbReference>
<feature type="transmembrane region" description="Helical" evidence="1">
    <location>
        <begin position="101"/>
        <end position="127"/>
    </location>
</feature>
<feature type="transmembrane region" description="Helical" evidence="1">
    <location>
        <begin position="54"/>
        <end position="76"/>
    </location>
</feature>
<dbReference type="PANTHER" id="PTHR45138">
    <property type="entry name" value="REGULATORY COMPONENTS OF SENSORY TRANSDUCTION SYSTEM"/>
    <property type="match status" value="1"/>
</dbReference>
<dbReference type="PANTHER" id="PTHR45138:SF9">
    <property type="entry name" value="DIGUANYLATE CYCLASE DGCM-RELATED"/>
    <property type="match status" value="1"/>
</dbReference>
<dbReference type="EMBL" id="DSTT01000005">
    <property type="protein sequence ID" value="HFK23840.1"/>
    <property type="molecule type" value="Genomic_DNA"/>
</dbReference>
<dbReference type="GO" id="GO:0005886">
    <property type="term" value="C:plasma membrane"/>
    <property type="evidence" value="ECO:0007669"/>
    <property type="project" value="TreeGrafter"/>
</dbReference>
<dbReference type="PROSITE" id="PS50887">
    <property type="entry name" value="GGDEF"/>
    <property type="match status" value="1"/>
</dbReference>
<reference evidence="3" key="1">
    <citation type="journal article" date="2020" name="mSystems">
        <title>Genome- and Community-Level Interaction Insights into Carbon Utilization and Element Cycling Functions of Hydrothermarchaeota in Hydrothermal Sediment.</title>
        <authorList>
            <person name="Zhou Z."/>
            <person name="Liu Y."/>
            <person name="Xu W."/>
            <person name="Pan J."/>
            <person name="Luo Z.H."/>
            <person name="Li M."/>
        </authorList>
    </citation>
    <scope>NUCLEOTIDE SEQUENCE [LARGE SCALE GENOMIC DNA]</scope>
    <source>
        <strain evidence="3">SpSt-464</strain>
    </source>
</reference>
<sequence length="382" mass="45391">MREDKGNIFYTRFNYDKLFWLINIRTIILISLAVIFFFLNIFGIKINNTFSPKYLLFWQLISILINLLLFFDLKYLQKNKHLMMNEENFKYLGMIQIDFDILYTIVTIFLSGGIKSPLLFLFVYNIITSNFLIQDRNTLFYTLILLILLFVSEFRFTFKETFPYIEYRTLEKFENMILIFVIYFFLFYLSKYVSEKLNQKQEELNRLYQETYKLSITDRLTGLYDQTYFRVSAKDAIDIAKTNNNKIAIVMFDIDNFKEFNDTNGHLMGSRALVQIAQIMKQTFRKTDILGKYGGDEFILLLKDIDENYITFVLERFKSKIENFNFNPETSKVSHLTISIGVSFFPKDGDNLETLIDKSDKALYTAKNLGKNNLFVFEDSKK</sequence>
<proteinExistence type="predicted"/>
<feature type="transmembrane region" description="Helical" evidence="1">
    <location>
        <begin position="176"/>
        <end position="194"/>
    </location>
</feature>
<dbReference type="CDD" id="cd01949">
    <property type="entry name" value="GGDEF"/>
    <property type="match status" value="1"/>
</dbReference>
<dbReference type="GO" id="GO:1902201">
    <property type="term" value="P:negative regulation of bacterial-type flagellum-dependent cell motility"/>
    <property type="evidence" value="ECO:0007669"/>
    <property type="project" value="TreeGrafter"/>
</dbReference>
<dbReference type="Pfam" id="PF00990">
    <property type="entry name" value="GGDEF"/>
    <property type="match status" value="1"/>
</dbReference>
<accession>A0A7C3N730</accession>
<name>A0A7C3N730_UNCW3</name>
<protein>
    <submittedName>
        <fullName evidence="3">GGDEF domain-containing protein</fullName>
    </submittedName>
</protein>
<dbReference type="GO" id="GO:0043709">
    <property type="term" value="P:cell adhesion involved in single-species biofilm formation"/>
    <property type="evidence" value="ECO:0007669"/>
    <property type="project" value="TreeGrafter"/>
</dbReference>
<dbReference type="Gene3D" id="3.30.70.270">
    <property type="match status" value="1"/>
</dbReference>